<feature type="compositionally biased region" description="Basic and acidic residues" evidence="7">
    <location>
        <begin position="667"/>
        <end position="676"/>
    </location>
</feature>
<dbReference type="OrthoDB" id="419183at2759"/>
<keyword evidence="2" id="KW-0479">Metal-binding</keyword>
<dbReference type="SMR" id="A2FG01"/>
<dbReference type="GO" id="GO:0005634">
    <property type="term" value="C:nucleus"/>
    <property type="evidence" value="ECO:0007669"/>
    <property type="project" value="UniProtKB-SubCell"/>
</dbReference>
<reference evidence="10" key="1">
    <citation type="submission" date="2006-10" db="EMBL/GenBank/DDBJ databases">
        <authorList>
            <person name="Amadeo P."/>
            <person name="Zhao Q."/>
            <person name="Wortman J."/>
            <person name="Fraser-Liggett C."/>
            <person name="Carlton J."/>
        </authorList>
    </citation>
    <scope>NUCLEOTIDE SEQUENCE</scope>
    <source>
        <strain evidence="10">G3</strain>
    </source>
</reference>
<keyword evidence="5" id="KW-0539">Nucleus</keyword>
<organism evidence="10 11">
    <name type="scientific">Trichomonas vaginalis (strain ATCC PRA-98 / G3)</name>
    <dbReference type="NCBI Taxonomy" id="412133"/>
    <lineage>
        <taxon>Eukaryota</taxon>
        <taxon>Metamonada</taxon>
        <taxon>Parabasalia</taxon>
        <taxon>Trichomonadida</taxon>
        <taxon>Trichomonadidae</taxon>
        <taxon>Trichomonas</taxon>
    </lineage>
</organism>
<dbReference type="PROSITE" id="PS50016">
    <property type="entry name" value="ZF_PHD_2"/>
    <property type="match status" value="1"/>
</dbReference>
<dbReference type="RefSeq" id="XP_001309093.1">
    <property type="nucleotide sequence ID" value="XM_001309092.1"/>
</dbReference>
<evidence type="ECO:0000256" key="3">
    <source>
        <dbReference type="ARBA" id="ARBA00022771"/>
    </source>
</evidence>
<keyword evidence="11" id="KW-1185">Reference proteome</keyword>
<accession>A2FG01</accession>
<dbReference type="InterPro" id="IPR002219">
    <property type="entry name" value="PKC_DAG/PE"/>
</dbReference>
<feature type="domain" description="Phorbol-ester/DAG-type" evidence="9">
    <location>
        <begin position="239"/>
        <end position="301"/>
    </location>
</feature>
<dbReference type="VEuPathDB" id="TrichDB:TVAGG3_0781710"/>
<evidence type="ECO:0000256" key="4">
    <source>
        <dbReference type="ARBA" id="ARBA00022833"/>
    </source>
</evidence>
<evidence type="ECO:0000256" key="1">
    <source>
        <dbReference type="ARBA" id="ARBA00004123"/>
    </source>
</evidence>
<dbReference type="GO" id="GO:0008270">
    <property type="term" value="F:zinc ion binding"/>
    <property type="evidence" value="ECO:0007669"/>
    <property type="project" value="UniProtKB-KW"/>
</dbReference>
<dbReference type="KEGG" id="tva:4753926"/>
<dbReference type="InterPro" id="IPR013083">
    <property type="entry name" value="Znf_RING/FYVE/PHD"/>
</dbReference>
<name>A2FG01_TRIV3</name>
<feature type="domain" description="PHD-type" evidence="8">
    <location>
        <begin position="215"/>
        <end position="263"/>
    </location>
</feature>
<dbReference type="EMBL" id="DS113771">
    <property type="protein sequence ID" value="EAX96163.1"/>
    <property type="molecule type" value="Genomic_DNA"/>
</dbReference>
<feature type="compositionally biased region" description="Polar residues" evidence="7">
    <location>
        <begin position="1"/>
        <end position="35"/>
    </location>
</feature>
<evidence type="ECO:0000313" key="10">
    <source>
        <dbReference type="EMBL" id="EAX96163.1"/>
    </source>
</evidence>
<dbReference type="AlphaFoldDB" id="A2FG01"/>
<dbReference type="VEuPathDB" id="TrichDB:TVAG_270510"/>
<dbReference type="Gene3D" id="3.30.40.10">
    <property type="entry name" value="Zinc/RING finger domain, C3HC4 (zinc finger)"/>
    <property type="match status" value="2"/>
</dbReference>
<dbReference type="InParanoid" id="A2FG01"/>
<evidence type="ECO:0000259" key="9">
    <source>
        <dbReference type="PROSITE" id="PS50081"/>
    </source>
</evidence>
<dbReference type="InterPro" id="IPR019787">
    <property type="entry name" value="Znf_PHD-finger"/>
</dbReference>
<keyword evidence="3 6" id="KW-0863">Zinc-finger</keyword>
<evidence type="ECO:0000256" key="6">
    <source>
        <dbReference type="PROSITE-ProRule" id="PRU00146"/>
    </source>
</evidence>
<evidence type="ECO:0000259" key="8">
    <source>
        <dbReference type="PROSITE" id="PS50016"/>
    </source>
</evidence>
<evidence type="ECO:0000256" key="2">
    <source>
        <dbReference type="ARBA" id="ARBA00022723"/>
    </source>
</evidence>
<dbReference type="SMART" id="SM00249">
    <property type="entry name" value="PHD"/>
    <property type="match status" value="2"/>
</dbReference>
<proteinExistence type="predicted"/>
<evidence type="ECO:0000256" key="5">
    <source>
        <dbReference type="ARBA" id="ARBA00023242"/>
    </source>
</evidence>
<dbReference type="InterPro" id="IPR001965">
    <property type="entry name" value="Znf_PHD"/>
</dbReference>
<dbReference type="PANTHER" id="PTHR14571">
    <property type="entry name" value="HISTONE-LYSINE N-METHYLTRANSFERASE SET-26-RELATED"/>
    <property type="match status" value="1"/>
</dbReference>
<reference evidence="10" key="2">
    <citation type="journal article" date="2007" name="Science">
        <title>Draft genome sequence of the sexually transmitted pathogen Trichomonas vaginalis.</title>
        <authorList>
            <person name="Carlton J.M."/>
            <person name="Hirt R.P."/>
            <person name="Silva J.C."/>
            <person name="Delcher A.L."/>
            <person name="Schatz M."/>
            <person name="Zhao Q."/>
            <person name="Wortman J.R."/>
            <person name="Bidwell S.L."/>
            <person name="Alsmark U.C.M."/>
            <person name="Besteiro S."/>
            <person name="Sicheritz-Ponten T."/>
            <person name="Noel C.J."/>
            <person name="Dacks J.B."/>
            <person name="Foster P.G."/>
            <person name="Simillion C."/>
            <person name="Van de Peer Y."/>
            <person name="Miranda-Saavedra D."/>
            <person name="Barton G.J."/>
            <person name="Westrop G.D."/>
            <person name="Mueller S."/>
            <person name="Dessi D."/>
            <person name="Fiori P.L."/>
            <person name="Ren Q."/>
            <person name="Paulsen I."/>
            <person name="Zhang H."/>
            <person name="Bastida-Corcuera F.D."/>
            <person name="Simoes-Barbosa A."/>
            <person name="Brown M.T."/>
            <person name="Hayes R.D."/>
            <person name="Mukherjee M."/>
            <person name="Okumura C.Y."/>
            <person name="Schneider R."/>
            <person name="Smith A.J."/>
            <person name="Vanacova S."/>
            <person name="Villalvazo M."/>
            <person name="Haas B.J."/>
            <person name="Pertea M."/>
            <person name="Feldblyum T.V."/>
            <person name="Utterback T.R."/>
            <person name="Shu C.L."/>
            <person name="Osoegawa K."/>
            <person name="de Jong P.J."/>
            <person name="Hrdy I."/>
            <person name="Horvathova L."/>
            <person name="Zubacova Z."/>
            <person name="Dolezal P."/>
            <person name="Malik S.B."/>
            <person name="Logsdon J.M. Jr."/>
            <person name="Henze K."/>
            <person name="Gupta A."/>
            <person name="Wang C.C."/>
            <person name="Dunne R.L."/>
            <person name="Upcroft J.A."/>
            <person name="Upcroft P."/>
            <person name="White O."/>
            <person name="Salzberg S.L."/>
            <person name="Tang P."/>
            <person name="Chiu C.-H."/>
            <person name="Lee Y.-S."/>
            <person name="Embley T.M."/>
            <person name="Coombs G.H."/>
            <person name="Mottram J.C."/>
            <person name="Tachezy J."/>
            <person name="Fraser-Liggett C.M."/>
            <person name="Johnson P.J."/>
        </authorList>
    </citation>
    <scope>NUCLEOTIDE SEQUENCE [LARGE SCALE GENOMIC DNA]</scope>
    <source>
        <strain evidence="10">G3</strain>
    </source>
</reference>
<evidence type="ECO:0000256" key="7">
    <source>
        <dbReference type="SAM" id="MobiDB-lite"/>
    </source>
</evidence>
<protein>
    <submittedName>
        <fullName evidence="10">PHD-finger family protein</fullName>
    </submittedName>
</protein>
<dbReference type="Proteomes" id="UP000001542">
    <property type="component" value="Unassembled WGS sequence"/>
</dbReference>
<gene>
    <name evidence="10" type="ORF">TVAG_270510</name>
</gene>
<dbReference type="Pfam" id="PF00628">
    <property type="entry name" value="PHD"/>
    <property type="match status" value="1"/>
</dbReference>
<dbReference type="PROSITE" id="PS01359">
    <property type="entry name" value="ZF_PHD_1"/>
    <property type="match status" value="1"/>
</dbReference>
<dbReference type="InterPro" id="IPR019786">
    <property type="entry name" value="Zinc_finger_PHD-type_CS"/>
</dbReference>
<feature type="region of interest" description="Disordered" evidence="7">
    <location>
        <begin position="1"/>
        <end position="41"/>
    </location>
</feature>
<dbReference type="PROSITE" id="PS50081">
    <property type="entry name" value="ZF_DAG_PE_2"/>
    <property type="match status" value="1"/>
</dbReference>
<comment type="subcellular location">
    <subcellularLocation>
        <location evidence="1">Nucleus</location>
    </subcellularLocation>
</comment>
<dbReference type="InterPro" id="IPR011011">
    <property type="entry name" value="Znf_FYVE_PHD"/>
</dbReference>
<dbReference type="STRING" id="5722.A2FG01"/>
<feature type="region of interest" description="Disordered" evidence="7">
    <location>
        <begin position="556"/>
        <end position="578"/>
    </location>
</feature>
<keyword evidence="4" id="KW-0862">Zinc</keyword>
<feature type="compositionally biased region" description="Low complexity" evidence="7">
    <location>
        <begin position="625"/>
        <end position="640"/>
    </location>
</feature>
<evidence type="ECO:0000313" key="11">
    <source>
        <dbReference type="Proteomes" id="UP000001542"/>
    </source>
</evidence>
<feature type="region of interest" description="Disordered" evidence="7">
    <location>
        <begin position="593"/>
        <end position="680"/>
    </location>
</feature>
<dbReference type="PANTHER" id="PTHR14571:SF9">
    <property type="entry name" value="HISTONE-LYSINE N-METHYLTRANSFERASE SET-26-RELATED"/>
    <property type="match status" value="1"/>
</dbReference>
<dbReference type="SUPFAM" id="SSF57903">
    <property type="entry name" value="FYVE/PHD zinc finger"/>
    <property type="match status" value="2"/>
</dbReference>
<sequence>MSNLSNSQDSAAVKKNSIQSLMSSPEHPASQNSGAPSAPIIRKVSNPTKTVVPHPVVRINPAIVRQIKPSPEISKPPLPMPAIPRIDLVPPSIPAVPIKPVPYVIPKTSSIPDMSNIPIPQPSPQPRIMPTPIPYISQQHQPLPPQPIPIPSTYYPYQTPQPYPQPYLPPTQPQYYQQLRAPIPHPVISIPKVNQHSIQPPEPVFFNDKRSGRYGIRCVCGESRNDGLLIQCDSCEFWLHAKCVNIARISDNESFYCPFCRGQRIKCKCKNNKNYTDPIVQCTNCKFWVHKRCENLYYGFCPHDFVCSNCQPDKTYTIPFNKLNPEDLKLQSDIIVSDINRQEIVSNIVEGRFHDEIQQDLSNSEISFCNLISKYFTEYASLLFDRIRGFWACFVDTFSSIFNVDKKLVMRAIDVLANKLIYNTSSKTSYQPVKFFEMSDEIQLSSSTSLIRIEKPQHQTELIITDDDSVISNELIEDGAFIMELSGFLMHMDEVRCENGIPISCITVTTDDTSVLDVSNSAFPQAALIRRSFHFNCVVKLVRIGGNVRAALYGVKPTGPLSEEKGRRGPSIQPGQELVLPLDGYIPFDTQKIEWKDKKARPKTNSDSFKAPNPRSPNSNSDKASYTGSSSNSSAKSTIQSRRHHSESSSRSSSPPPPKEKKKKQNKSQERRKSANGEEEVQLSLLSGFLYDIIPPIPFILLPDQEAVEQYNEKKSSSSKKKSLKYSDY</sequence>